<dbReference type="GO" id="GO:0003677">
    <property type="term" value="F:DNA binding"/>
    <property type="evidence" value="ECO:0007669"/>
    <property type="project" value="InterPro"/>
</dbReference>
<reference evidence="9" key="1">
    <citation type="journal article" date="2022" name="Int. J. Syst. Evol. Microbiol.">
        <title>Nanobdella aerobiophila gen. nov., sp. nov., a thermoacidophilic, obligate ectosymbiotic archaeon, and proposal of Nanobdellaceae fam. nov., Nanobdellales ord. nov. and Nanobdellia class. nov.</title>
        <authorList>
            <person name="Kato S."/>
            <person name="Ogasawara A."/>
            <person name="Itoh T."/>
            <person name="Sakai H.D."/>
            <person name="Shimizu M."/>
            <person name="Yuki M."/>
            <person name="Kaneko M."/>
            <person name="Takashina T."/>
            <person name="Ohkuma M."/>
        </authorList>
    </citation>
    <scope>NUCLEOTIDE SEQUENCE [LARGE SCALE GENOMIC DNA]</scope>
    <source>
        <strain evidence="9">MJ1</strain>
    </source>
</reference>
<dbReference type="InterPro" id="IPR007081">
    <property type="entry name" value="RNA_pol_Rpb1_5"/>
</dbReference>
<dbReference type="GO" id="GO:0003899">
    <property type="term" value="F:DNA-directed RNA polymerase activity"/>
    <property type="evidence" value="ECO:0007669"/>
    <property type="project" value="UniProtKB-EC"/>
</dbReference>
<evidence type="ECO:0000313" key="8">
    <source>
        <dbReference type="EMBL" id="BBL45297.1"/>
    </source>
</evidence>
<dbReference type="SUPFAM" id="SSF64484">
    <property type="entry name" value="beta and beta-prime subunits of DNA dependent RNA-polymerase"/>
    <property type="match status" value="1"/>
</dbReference>
<evidence type="ECO:0000256" key="6">
    <source>
        <dbReference type="ARBA" id="ARBA00048552"/>
    </source>
</evidence>
<feature type="domain" description="RNA polymerase Rpb1" evidence="7">
    <location>
        <begin position="24"/>
        <end position="305"/>
    </location>
</feature>
<accession>A0A915WSK2</accession>
<keyword evidence="4" id="KW-0548">Nucleotidyltransferase</keyword>
<name>A0A915WSK2_9ARCH</name>
<dbReference type="Pfam" id="PF04998">
    <property type="entry name" value="RNA_pol_Rpb1_5"/>
    <property type="match status" value="1"/>
</dbReference>
<dbReference type="EC" id="2.7.7.6" evidence="1"/>
<dbReference type="InterPro" id="IPR045867">
    <property type="entry name" value="DNA-dir_RpoC_beta_prime"/>
</dbReference>
<dbReference type="PANTHER" id="PTHR19376">
    <property type="entry name" value="DNA-DIRECTED RNA POLYMERASE"/>
    <property type="match status" value="1"/>
</dbReference>
<dbReference type="EMBL" id="AP019769">
    <property type="protein sequence ID" value="BBL45297.1"/>
    <property type="molecule type" value="Genomic_DNA"/>
</dbReference>
<evidence type="ECO:0000259" key="7">
    <source>
        <dbReference type="Pfam" id="PF04998"/>
    </source>
</evidence>
<organism evidence="8 9">
    <name type="scientific">Nanobdella aerobiophila</name>
    <dbReference type="NCBI Taxonomy" id="2586965"/>
    <lineage>
        <taxon>Archaea</taxon>
        <taxon>Nanobdellota</taxon>
        <taxon>Nanobdellia</taxon>
        <taxon>Nanobdellales</taxon>
        <taxon>Nanobdellaceae</taxon>
        <taxon>Nanobdella</taxon>
    </lineage>
</organism>
<dbReference type="KEGG" id="naer:MJ1_0122"/>
<dbReference type="RefSeq" id="WP_258393336.1">
    <property type="nucleotide sequence ID" value="NZ_AP019769.1"/>
</dbReference>
<evidence type="ECO:0000256" key="5">
    <source>
        <dbReference type="ARBA" id="ARBA00023163"/>
    </source>
</evidence>
<dbReference type="Gene3D" id="1.10.150.390">
    <property type="match status" value="1"/>
</dbReference>
<dbReference type="PANTHER" id="PTHR19376:SF32">
    <property type="entry name" value="DNA-DIRECTED RNA POLYMERASE III SUBUNIT RPC1"/>
    <property type="match status" value="1"/>
</dbReference>
<keyword evidence="9" id="KW-1185">Reference proteome</keyword>
<protein>
    <recommendedName>
        <fullName evidence="1">DNA-directed RNA polymerase</fullName>
        <ecNumber evidence="1">2.7.7.6</ecNumber>
    </recommendedName>
</protein>
<gene>
    <name evidence="8" type="ORF">MJ1_0122</name>
</gene>
<sequence length="362" mass="41602">MDLPKRIKEEVEKSNNKELYSLVENFYNKMKIDPGEPIGIITAQSIGEPTTQMILRSFHFVGIAQSQASLGLPRLVEITDARKKMKGRYMIIRLLDEYKNDIKVAEDVAKKLKELLLEDLIQEVSIDIFENKIIIELDENKMNMEDINKTELIKLLKKRLKRYTVNSDNNIVEVILKKGKPSELYLLKDNIKKMLIKGIKGIKDVTISQENNEYILYAIGSNLQEVMKIPEVDYTKVYTNDIKEIEKILGIEAARNAIFNEIKKLYNDQGLNVDNRHFMLLADVLTWYGSYLGINRYGLHAEKDSVLSKAAFETPIPIFMRASMMGESDPVLSSIDNIIINQPIFLGTGLYNIFYQAPKNKE</sequence>
<keyword evidence="2 8" id="KW-0240">DNA-directed RNA polymerase</keyword>
<dbReference type="GO" id="GO:0000428">
    <property type="term" value="C:DNA-directed RNA polymerase complex"/>
    <property type="evidence" value="ECO:0007669"/>
    <property type="project" value="UniProtKB-KW"/>
</dbReference>
<evidence type="ECO:0000256" key="2">
    <source>
        <dbReference type="ARBA" id="ARBA00022478"/>
    </source>
</evidence>
<evidence type="ECO:0000313" key="9">
    <source>
        <dbReference type="Proteomes" id="UP001055553"/>
    </source>
</evidence>
<evidence type="ECO:0000256" key="3">
    <source>
        <dbReference type="ARBA" id="ARBA00022679"/>
    </source>
</evidence>
<comment type="catalytic activity">
    <reaction evidence="6">
        <text>RNA(n) + a ribonucleoside 5'-triphosphate = RNA(n+1) + diphosphate</text>
        <dbReference type="Rhea" id="RHEA:21248"/>
        <dbReference type="Rhea" id="RHEA-COMP:14527"/>
        <dbReference type="Rhea" id="RHEA-COMP:17342"/>
        <dbReference type="ChEBI" id="CHEBI:33019"/>
        <dbReference type="ChEBI" id="CHEBI:61557"/>
        <dbReference type="ChEBI" id="CHEBI:140395"/>
        <dbReference type="EC" id="2.7.7.6"/>
    </reaction>
</comment>
<dbReference type="GO" id="GO:0006351">
    <property type="term" value="P:DNA-templated transcription"/>
    <property type="evidence" value="ECO:0007669"/>
    <property type="project" value="InterPro"/>
</dbReference>
<dbReference type="AlphaFoldDB" id="A0A915WSK2"/>
<evidence type="ECO:0000256" key="1">
    <source>
        <dbReference type="ARBA" id="ARBA00012418"/>
    </source>
</evidence>
<proteinExistence type="predicted"/>
<dbReference type="Proteomes" id="UP001055553">
    <property type="component" value="Chromosome"/>
</dbReference>
<evidence type="ECO:0000256" key="4">
    <source>
        <dbReference type="ARBA" id="ARBA00022695"/>
    </source>
</evidence>
<keyword evidence="3" id="KW-0808">Transferase</keyword>
<keyword evidence="5" id="KW-0804">Transcription</keyword>
<dbReference type="GeneID" id="74568073"/>